<protein>
    <submittedName>
        <fullName evidence="1">Uncharacterized protein</fullName>
    </submittedName>
</protein>
<dbReference type="PANTHER" id="PTHR37984">
    <property type="entry name" value="PROTEIN CBG26694"/>
    <property type="match status" value="1"/>
</dbReference>
<dbReference type="AlphaFoldDB" id="A0A6S7KHU4"/>
<evidence type="ECO:0000313" key="1">
    <source>
        <dbReference type="EMBL" id="CAB4043628.1"/>
    </source>
</evidence>
<keyword evidence="2" id="KW-1185">Reference proteome</keyword>
<dbReference type="InterPro" id="IPR043502">
    <property type="entry name" value="DNA/RNA_pol_sf"/>
</dbReference>
<dbReference type="InterPro" id="IPR043128">
    <property type="entry name" value="Rev_trsase/Diguanyl_cyclase"/>
</dbReference>
<dbReference type="Gene3D" id="3.30.70.270">
    <property type="match status" value="1"/>
</dbReference>
<accession>A0A6S7KHU4</accession>
<dbReference type="SUPFAM" id="SSF56672">
    <property type="entry name" value="DNA/RNA polymerases"/>
    <property type="match status" value="1"/>
</dbReference>
<proteinExistence type="predicted"/>
<dbReference type="OrthoDB" id="10060843at2759"/>
<name>A0A6S7KHU4_PARCT</name>
<reference evidence="1" key="1">
    <citation type="submission" date="2020-04" db="EMBL/GenBank/DDBJ databases">
        <authorList>
            <person name="Alioto T."/>
            <person name="Alioto T."/>
            <person name="Gomez Garrido J."/>
        </authorList>
    </citation>
    <scope>NUCLEOTIDE SEQUENCE</scope>
    <source>
        <strain evidence="1">A484AB</strain>
    </source>
</reference>
<evidence type="ECO:0000313" key="2">
    <source>
        <dbReference type="Proteomes" id="UP001152795"/>
    </source>
</evidence>
<dbReference type="EMBL" id="CACRXK020032780">
    <property type="protein sequence ID" value="CAB4043628.1"/>
    <property type="molecule type" value="Genomic_DNA"/>
</dbReference>
<organism evidence="1 2">
    <name type="scientific">Paramuricea clavata</name>
    <name type="common">Red gorgonian</name>
    <name type="synonym">Violescent sea-whip</name>
    <dbReference type="NCBI Taxonomy" id="317549"/>
    <lineage>
        <taxon>Eukaryota</taxon>
        <taxon>Metazoa</taxon>
        <taxon>Cnidaria</taxon>
        <taxon>Anthozoa</taxon>
        <taxon>Octocorallia</taxon>
        <taxon>Malacalcyonacea</taxon>
        <taxon>Plexauridae</taxon>
        <taxon>Paramuricea</taxon>
    </lineage>
</organism>
<dbReference type="Proteomes" id="UP001152795">
    <property type="component" value="Unassembled WGS sequence"/>
</dbReference>
<dbReference type="InterPro" id="IPR050951">
    <property type="entry name" value="Retrovirus_Pol_polyprotein"/>
</dbReference>
<dbReference type="FunFam" id="3.30.70.270:FF:000023">
    <property type="entry name" value="Pol"/>
    <property type="match status" value="1"/>
</dbReference>
<dbReference type="PANTHER" id="PTHR37984:SF11">
    <property type="entry name" value="INTEGRASE CATALYTIC DOMAIN-CONTAINING PROTEIN"/>
    <property type="match status" value="1"/>
</dbReference>
<comment type="caution">
    <text evidence="1">The sequence shown here is derived from an EMBL/GenBank/DDBJ whole genome shotgun (WGS) entry which is preliminary data.</text>
</comment>
<sequence length="234" mass="26296">MGKCDCEVQTEKKFSVETFFVVKGMTGCLVSWKGSQTLGLVQVVQSVEQPRKDKVESLVESYSDLFEGLGKLKGFQVCLHVENNVQPIAQPPQRVPFHVQEKLEEQLLNDEKLGVIEKTEGPTPWVSPVVVVPKKDSKHRISPDPAKVTAIKEFATPKDASEVRSLLGMTNFCCRFIKNYATLIQPLRELTKKDLPFVWTGKQERALEKLCDALTNASENAYFDSTKTTEVFTD</sequence>
<feature type="non-terminal residue" evidence="1">
    <location>
        <position position="234"/>
    </location>
</feature>
<gene>
    <name evidence="1" type="ORF">PACLA_8A072961</name>
</gene>